<dbReference type="RefSeq" id="WP_133614195.1">
    <property type="nucleotide sequence ID" value="NZ_SNYW01000010.1"/>
</dbReference>
<keyword evidence="1" id="KW-0472">Membrane</keyword>
<keyword evidence="1" id="KW-1133">Transmembrane helix</keyword>
<sequence>MNIQDELVKASLKTSSAMDPLLGRALNMFLGAILIAVIWVVEFVAIMALGQMVADLASPDDSFPYLLSYALLLIFIGLSVLVSLGMCLQQSDDLRLTLLAACRWSAPGMIVGLVKWCIRRTLAR</sequence>
<organism evidence="2 3">
    <name type="scientific">Dongia mobilis</name>
    <dbReference type="NCBI Taxonomy" id="578943"/>
    <lineage>
        <taxon>Bacteria</taxon>
        <taxon>Pseudomonadati</taxon>
        <taxon>Pseudomonadota</taxon>
        <taxon>Alphaproteobacteria</taxon>
        <taxon>Rhodospirillales</taxon>
        <taxon>Dongiaceae</taxon>
        <taxon>Dongia</taxon>
    </lineage>
</organism>
<protein>
    <submittedName>
        <fullName evidence="2">Uncharacterized protein</fullName>
    </submittedName>
</protein>
<gene>
    <name evidence="2" type="ORF">A8950_2721</name>
</gene>
<evidence type="ECO:0000256" key="1">
    <source>
        <dbReference type="SAM" id="Phobius"/>
    </source>
</evidence>
<feature type="transmembrane region" description="Helical" evidence="1">
    <location>
        <begin position="28"/>
        <end position="54"/>
    </location>
</feature>
<feature type="transmembrane region" description="Helical" evidence="1">
    <location>
        <begin position="66"/>
        <end position="86"/>
    </location>
</feature>
<comment type="caution">
    <text evidence="2">The sequence shown here is derived from an EMBL/GenBank/DDBJ whole genome shotgun (WGS) entry which is preliminary data.</text>
</comment>
<dbReference type="AlphaFoldDB" id="A0A4R6WJZ4"/>
<reference evidence="2 3" key="1">
    <citation type="submission" date="2019-03" db="EMBL/GenBank/DDBJ databases">
        <title>Genomic Encyclopedia of Type Strains, Phase III (KMG-III): the genomes of soil and plant-associated and newly described type strains.</title>
        <authorList>
            <person name="Whitman W."/>
        </authorList>
    </citation>
    <scope>NUCLEOTIDE SEQUENCE [LARGE SCALE GENOMIC DNA]</scope>
    <source>
        <strain evidence="2 3">CGMCC 1.7660</strain>
    </source>
</reference>
<evidence type="ECO:0000313" key="2">
    <source>
        <dbReference type="EMBL" id="TDQ80853.1"/>
    </source>
</evidence>
<dbReference type="EMBL" id="SNYW01000010">
    <property type="protein sequence ID" value="TDQ80853.1"/>
    <property type="molecule type" value="Genomic_DNA"/>
</dbReference>
<evidence type="ECO:0000313" key="3">
    <source>
        <dbReference type="Proteomes" id="UP000295783"/>
    </source>
</evidence>
<dbReference type="Proteomes" id="UP000295783">
    <property type="component" value="Unassembled WGS sequence"/>
</dbReference>
<keyword evidence="3" id="KW-1185">Reference proteome</keyword>
<name>A0A4R6WJZ4_9PROT</name>
<proteinExistence type="predicted"/>
<accession>A0A4R6WJZ4</accession>
<keyword evidence="1" id="KW-0812">Transmembrane</keyword>